<evidence type="ECO:0000313" key="2">
    <source>
        <dbReference type="Proteomes" id="UP001531446"/>
    </source>
</evidence>
<dbReference type="EMBL" id="OX365879">
    <property type="protein sequence ID" value="CAI4043399.1"/>
    <property type="molecule type" value="Genomic_DNA"/>
</dbReference>
<proteinExistence type="predicted"/>
<reference evidence="1" key="1">
    <citation type="submission" date="2022-10" db="EMBL/GenBank/DDBJ databases">
        <authorList>
            <person name="Bize A."/>
        </authorList>
    </citation>
    <scope>NUCLEOTIDE SEQUENCE [LARGE SCALE GENOMIC DNA]</scope>
</reference>
<dbReference type="Proteomes" id="UP001531446">
    <property type="component" value="Segment"/>
</dbReference>
<sequence length="142" mass="16164">MRTMVTTFKMNKRVFRTLAYIMTTPQNKLNKTPLDMCSCEGKYSIVHGEVHLNNHTLTDIRNISRLSEPLTGKVALVNISPLVFSGQVKVPQKYVISKYWEDEYDGSAREDHYSFLHTLRNIKVASKANMNLEEAEAKGGVL</sequence>
<keyword evidence="2" id="KW-1185">Reference proteome</keyword>
<protein>
    <submittedName>
        <fullName evidence="1">Uncharacterized protein</fullName>
    </submittedName>
</protein>
<gene>
    <name evidence="1" type="ORF">CTG158_LOCUS35</name>
</gene>
<name>A0ABM9HW26_9VIRU</name>
<evidence type="ECO:0000313" key="1">
    <source>
        <dbReference type="EMBL" id="CAI4043399.1"/>
    </source>
</evidence>
<organism evidence="1 2">
    <name type="scientific">uncultured archaeal virus</name>
    <dbReference type="NCBI Taxonomy" id="1960247"/>
    <lineage>
        <taxon>Viruses</taxon>
        <taxon>environmental samples</taxon>
    </lineage>
</organism>
<accession>A0ABM9HW26</accession>